<feature type="compositionally biased region" description="Acidic residues" evidence="9">
    <location>
        <begin position="340"/>
        <end position="369"/>
    </location>
</feature>
<dbReference type="PANTHER" id="PTHR22951">
    <property type="entry name" value="CLATHRIN ASSEMBLY PROTEIN"/>
    <property type="match status" value="1"/>
</dbReference>
<dbReference type="GO" id="GO:0030136">
    <property type="term" value="C:clathrin-coated vesicle"/>
    <property type="evidence" value="ECO:0007669"/>
    <property type="project" value="UniProtKB-SubCell"/>
</dbReference>
<dbReference type="GO" id="GO:0072583">
    <property type="term" value="P:clathrin-dependent endocytosis"/>
    <property type="evidence" value="ECO:0007669"/>
    <property type="project" value="InterPro"/>
</dbReference>
<keyword evidence="11" id="KW-1185">Reference proteome</keyword>
<dbReference type="OrthoDB" id="44015at2759"/>
<dbReference type="GO" id="GO:0005546">
    <property type="term" value="F:phosphatidylinositol-4,5-bisphosphate binding"/>
    <property type="evidence" value="ECO:0007669"/>
    <property type="project" value="TreeGrafter"/>
</dbReference>
<evidence type="ECO:0000256" key="4">
    <source>
        <dbReference type="ARBA" id="ARBA00022583"/>
    </source>
</evidence>
<dbReference type="Proteomes" id="UP000087171">
    <property type="component" value="Chromosome Ca1"/>
</dbReference>
<dbReference type="Pfam" id="PF07651">
    <property type="entry name" value="ANTH"/>
    <property type="match status" value="1"/>
</dbReference>
<proteinExistence type="predicted"/>
<dbReference type="eggNOG" id="KOG0251">
    <property type="taxonomic scope" value="Eukaryota"/>
</dbReference>
<dbReference type="FunFam" id="1.20.58.150:FF:000003">
    <property type="entry name" value="Putative clathrin assembly protein"/>
    <property type="match status" value="1"/>
</dbReference>
<keyword evidence="5" id="KW-0333">Golgi apparatus</keyword>
<name>A0A1S2XE82_CICAR</name>
<dbReference type="SUPFAM" id="SSF48464">
    <property type="entry name" value="ENTH/VHS domain"/>
    <property type="match status" value="1"/>
</dbReference>
<keyword evidence="7" id="KW-0168">Coated pit</keyword>
<comment type="subcellular location">
    <subcellularLocation>
        <location evidence="1">Cytoplasmic vesicle</location>
        <location evidence="1">Clathrin-coated vesicle</location>
    </subcellularLocation>
    <subcellularLocation>
        <location evidence="2">Golgi apparatus</location>
    </subcellularLocation>
    <subcellularLocation>
        <location evidence="3">Membrane</location>
        <location evidence="3">Clathrin-coated pit</location>
    </subcellularLocation>
</comment>
<dbReference type="GO" id="GO:0032050">
    <property type="term" value="F:clathrin heavy chain binding"/>
    <property type="evidence" value="ECO:0007669"/>
    <property type="project" value="TreeGrafter"/>
</dbReference>
<dbReference type="STRING" id="3827.A0A1S2XE82"/>
<organism evidence="11 12">
    <name type="scientific">Cicer arietinum</name>
    <name type="common">Chickpea</name>
    <name type="synonym">Garbanzo</name>
    <dbReference type="NCBI Taxonomy" id="3827"/>
    <lineage>
        <taxon>Eukaryota</taxon>
        <taxon>Viridiplantae</taxon>
        <taxon>Streptophyta</taxon>
        <taxon>Embryophyta</taxon>
        <taxon>Tracheophyta</taxon>
        <taxon>Spermatophyta</taxon>
        <taxon>Magnoliopsida</taxon>
        <taxon>eudicotyledons</taxon>
        <taxon>Gunneridae</taxon>
        <taxon>Pentapetalae</taxon>
        <taxon>rosids</taxon>
        <taxon>fabids</taxon>
        <taxon>Fabales</taxon>
        <taxon>Fabaceae</taxon>
        <taxon>Papilionoideae</taxon>
        <taxon>50 kb inversion clade</taxon>
        <taxon>NPAAA clade</taxon>
        <taxon>Hologalegina</taxon>
        <taxon>IRL clade</taxon>
        <taxon>Cicereae</taxon>
        <taxon>Cicer</taxon>
    </lineage>
</organism>
<evidence type="ECO:0000256" key="6">
    <source>
        <dbReference type="ARBA" id="ARBA00023136"/>
    </source>
</evidence>
<dbReference type="AlphaFoldDB" id="A0A1S2XE82"/>
<keyword evidence="8" id="KW-0968">Cytoplasmic vesicle</keyword>
<gene>
    <name evidence="12" type="primary">LOC101509776</name>
</gene>
<feature type="compositionally biased region" description="Acidic residues" evidence="9">
    <location>
        <begin position="323"/>
        <end position="334"/>
    </location>
</feature>
<evidence type="ECO:0000256" key="3">
    <source>
        <dbReference type="ARBA" id="ARBA00004600"/>
    </source>
</evidence>
<dbReference type="PaxDb" id="3827-XP_004487990.1"/>
<dbReference type="InterPro" id="IPR045192">
    <property type="entry name" value="AP180-like"/>
</dbReference>
<sequence length="590" mass="67350">MGTFTSFRKAYGALKDSTKVGLAKVNSEYKELDVAIVKATNHNEYPPKERHVRKIFYATSAHQPRADVAYCIHKLSKRLSKTRSWIVAVKTLIVIHRTLREGDPTFREELLNYSRRGHILQISNFKDDSSPLAWDCSAWVRTYALFLEERLECFRILKYDIESERLVKSSPASTKAHSRTRSLANDDLLEQLPALQQLLFRLVGCQPEGCAYNNYLVQYALALILKESFKIYCALNDGIINLVDMFFDTSRHDAVKALNIYKRAGNQAESLAEFYEYCKGLDLARNFQFPILKQPPPSFLTTMEEYIREAPQSGSVNKRLEYQENDQSPDEESEPKEPEEPQQENEKQDEEVNEEEPDEETEPQEEEVELPPLISTDGTDDLLGLNEINPKAVELEESNALALAIVPPGGNNSNNLALSNIDGTTGWELSLVATPSNHTSQATDRRMAGGFDKLLLDSLYEDENARRQLQLQNAGYGHEEMTIQNPFDHYNQHDPFAMSKNIAPPSNVQMAMLAQQQQQHQMMFQQQQMMFSPQQHQYHQNMAMVPHQQPHTQYPQQLQIMGAHNPFGDPLPVPSYPHSSLPQQGNYNLM</sequence>
<dbReference type="InterPro" id="IPR014712">
    <property type="entry name" value="ANTH_dom_sf"/>
</dbReference>
<reference evidence="12" key="2">
    <citation type="submission" date="2025-08" db="UniProtKB">
        <authorList>
            <consortium name="RefSeq"/>
        </authorList>
    </citation>
    <scope>IDENTIFICATION</scope>
    <source>
        <tissue evidence="12">Etiolated seedlings</tissue>
    </source>
</reference>
<dbReference type="GO" id="GO:0000149">
    <property type="term" value="F:SNARE binding"/>
    <property type="evidence" value="ECO:0007669"/>
    <property type="project" value="TreeGrafter"/>
</dbReference>
<evidence type="ECO:0000313" key="11">
    <source>
        <dbReference type="Proteomes" id="UP000087171"/>
    </source>
</evidence>
<dbReference type="Gene3D" id="1.25.40.90">
    <property type="match status" value="1"/>
</dbReference>
<evidence type="ECO:0000256" key="5">
    <source>
        <dbReference type="ARBA" id="ARBA00023034"/>
    </source>
</evidence>
<dbReference type="SMART" id="SM00273">
    <property type="entry name" value="ENTH"/>
    <property type="match status" value="1"/>
</dbReference>
<keyword evidence="4" id="KW-0254">Endocytosis</keyword>
<keyword evidence="6" id="KW-0472">Membrane</keyword>
<feature type="region of interest" description="Disordered" evidence="9">
    <location>
        <begin position="310"/>
        <end position="383"/>
    </location>
</feature>
<dbReference type="GO" id="GO:0005794">
    <property type="term" value="C:Golgi apparatus"/>
    <property type="evidence" value="ECO:0007669"/>
    <property type="project" value="UniProtKB-SubCell"/>
</dbReference>
<evidence type="ECO:0000256" key="9">
    <source>
        <dbReference type="SAM" id="MobiDB-lite"/>
    </source>
</evidence>
<evidence type="ECO:0000259" key="10">
    <source>
        <dbReference type="PROSITE" id="PS50942"/>
    </source>
</evidence>
<dbReference type="PROSITE" id="PS50942">
    <property type="entry name" value="ENTH"/>
    <property type="match status" value="1"/>
</dbReference>
<evidence type="ECO:0000256" key="8">
    <source>
        <dbReference type="ARBA" id="ARBA00023329"/>
    </source>
</evidence>
<dbReference type="GO" id="GO:0005905">
    <property type="term" value="C:clathrin-coated pit"/>
    <property type="evidence" value="ECO:0007669"/>
    <property type="project" value="UniProtKB-SubCell"/>
</dbReference>
<dbReference type="PANTHER" id="PTHR22951:SF5">
    <property type="entry name" value="PHOSPHATIDYLINOSITOL-BINDING CLATHRIN ASSEMBLY PROTEIN LAP"/>
    <property type="match status" value="1"/>
</dbReference>
<evidence type="ECO:0000313" key="12">
    <source>
        <dbReference type="RefSeq" id="XP_004487990.1"/>
    </source>
</evidence>
<dbReference type="GO" id="GO:0048268">
    <property type="term" value="P:clathrin coat assembly"/>
    <property type="evidence" value="ECO:0007669"/>
    <property type="project" value="InterPro"/>
</dbReference>
<dbReference type="CDD" id="cd03564">
    <property type="entry name" value="ANTH_N"/>
    <property type="match status" value="1"/>
</dbReference>
<evidence type="ECO:0000256" key="1">
    <source>
        <dbReference type="ARBA" id="ARBA00004132"/>
    </source>
</evidence>
<reference evidence="11" key="1">
    <citation type="journal article" date="2013" name="Nat. Biotechnol.">
        <title>Draft genome sequence of chickpea (Cicer arietinum) provides a resource for trait improvement.</title>
        <authorList>
            <person name="Varshney R.K."/>
            <person name="Song C."/>
            <person name="Saxena R.K."/>
            <person name="Azam S."/>
            <person name="Yu S."/>
            <person name="Sharpe A.G."/>
            <person name="Cannon S."/>
            <person name="Baek J."/>
            <person name="Rosen B.D."/>
            <person name="Tar'an B."/>
            <person name="Millan T."/>
            <person name="Zhang X."/>
            <person name="Ramsay L.D."/>
            <person name="Iwata A."/>
            <person name="Wang Y."/>
            <person name="Nelson W."/>
            <person name="Farmer A.D."/>
            <person name="Gaur P.M."/>
            <person name="Soderlund C."/>
            <person name="Penmetsa R.V."/>
            <person name="Xu C."/>
            <person name="Bharti A.K."/>
            <person name="He W."/>
            <person name="Winter P."/>
            <person name="Zhao S."/>
            <person name="Hane J.K."/>
            <person name="Carrasquilla-Garcia N."/>
            <person name="Condie J.A."/>
            <person name="Upadhyaya H.D."/>
            <person name="Luo M.C."/>
            <person name="Thudi M."/>
            <person name="Gowda C.L."/>
            <person name="Singh N.P."/>
            <person name="Lichtenzveig J."/>
            <person name="Gali K.K."/>
            <person name="Rubio J."/>
            <person name="Nadarajan N."/>
            <person name="Dolezel J."/>
            <person name="Bansal K.C."/>
            <person name="Xu X."/>
            <person name="Edwards D."/>
            <person name="Zhang G."/>
            <person name="Kahl G."/>
            <person name="Gil J."/>
            <person name="Singh K.B."/>
            <person name="Datta S.K."/>
            <person name="Jackson S.A."/>
            <person name="Wang J."/>
            <person name="Cook D.R."/>
        </authorList>
    </citation>
    <scope>NUCLEOTIDE SEQUENCE [LARGE SCALE GENOMIC DNA]</scope>
    <source>
        <strain evidence="11">cv. CDC Frontier</strain>
    </source>
</reference>
<dbReference type="FunFam" id="1.25.40.90:FF:000005">
    <property type="entry name" value="Clathrin assembly protein AP180"/>
    <property type="match status" value="1"/>
</dbReference>
<feature type="region of interest" description="Disordered" evidence="9">
    <location>
        <begin position="569"/>
        <end position="590"/>
    </location>
</feature>
<dbReference type="GO" id="GO:0006900">
    <property type="term" value="P:vesicle budding from membrane"/>
    <property type="evidence" value="ECO:0007669"/>
    <property type="project" value="TreeGrafter"/>
</dbReference>
<dbReference type="InterPro" id="IPR011417">
    <property type="entry name" value="ANTH_dom"/>
</dbReference>
<accession>A0A1S2XE82</accession>
<feature type="compositionally biased region" description="Polar residues" evidence="9">
    <location>
        <begin position="577"/>
        <end position="590"/>
    </location>
</feature>
<feature type="domain" description="ENTH" evidence="10">
    <location>
        <begin position="24"/>
        <end position="161"/>
    </location>
</feature>
<dbReference type="InterPro" id="IPR048050">
    <property type="entry name" value="ANTH_N_plant"/>
</dbReference>
<dbReference type="GeneID" id="101509776"/>
<dbReference type="InterPro" id="IPR013809">
    <property type="entry name" value="ENTH"/>
</dbReference>
<dbReference type="SUPFAM" id="SSF89009">
    <property type="entry name" value="GAT-like domain"/>
    <property type="match status" value="1"/>
</dbReference>
<dbReference type="GO" id="GO:0005545">
    <property type="term" value="F:1-phosphatidylinositol binding"/>
    <property type="evidence" value="ECO:0007669"/>
    <property type="project" value="InterPro"/>
</dbReference>
<dbReference type="Gene3D" id="1.20.58.150">
    <property type="entry name" value="ANTH domain"/>
    <property type="match status" value="1"/>
</dbReference>
<dbReference type="KEGG" id="cam:101509776"/>
<dbReference type="RefSeq" id="XP_004487990.1">
    <property type="nucleotide sequence ID" value="XM_004487933.3"/>
</dbReference>
<protein>
    <submittedName>
        <fullName evidence="12">Clathrin assembly protein At5g57200</fullName>
    </submittedName>
</protein>
<evidence type="ECO:0000256" key="2">
    <source>
        <dbReference type="ARBA" id="ARBA00004555"/>
    </source>
</evidence>
<dbReference type="InterPro" id="IPR008942">
    <property type="entry name" value="ENTH_VHS"/>
</dbReference>
<evidence type="ECO:0000256" key="7">
    <source>
        <dbReference type="ARBA" id="ARBA00023176"/>
    </source>
</evidence>